<dbReference type="InterPro" id="IPR015871">
    <property type="entry name" value="TFIIA_gsu_C"/>
</dbReference>
<evidence type="ECO:0000313" key="6">
    <source>
        <dbReference type="Proteomes" id="UP000541444"/>
    </source>
</evidence>
<protein>
    <recommendedName>
        <fullName evidence="4">Transcription initiation factor IIA gamma subunit C-terminal domain-containing protein</fullName>
    </recommendedName>
</protein>
<dbReference type="FunFam" id="2.30.18.10:FF:000001">
    <property type="entry name" value="Transcription initiation factor IIA subunit 2"/>
    <property type="match status" value="1"/>
</dbReference>
<dbReference type="Gene3D" id="2.30.18.10">
    <property type="entry name" value="Transcription factor IIA (TFIIA), beta-barrel domain"/>
    <property type="match status" value="1"/>
</dbReference>
<evidence type="ECO:0000256" key="1">
    <source>
        <dbReference type="ARBA" id="ARBA00004123"/>
    </source>
</evidence>
<sequence>MLELSSCCTKLAKESKEWSPFGYRILRGHLRRKWRALNASNFERISSVRKNFHLDSISVESWGKTEGKIWASPRSCEGDKPWCLDGFTGHLHTYRFCDNVWTFILQDASFKNEEGQENVGLVKIVACDSKLLLQK</sequence>
<dbReference type="InterPro" id="IPR003194">
    <property type="entry name" value="TFIIA_gsu"/>
</dbReference>
<proteinExistence type="predicted"/>
<dbReference type="SUPFAM" id="SSF50784">
    <property type="entry name" value="Transcription factor IIA (TFIIA), beta-barrel domain"/>
    <property type="match status" value="1"/>
</dbReference>
<dbReference type="GO" id="GO:0005672">
    <property type="term" value="C:transcription factor TFIIA complex"/>
    <property type="evidence" value="ECO:0007669"/>
    <property type="project" value="InterPro"/>
</dbReference>
<feature type="domain" description="Transcription initiation factor IIA gamma subunit C-terminal" evidence="4">
    <location>
        <begin position="89"/>
        <end position="129"/>
    </location>
</feature>
<accession>A0A7J7NHP2</accession>
<keyword evidence="3" id="KW-0539">Nucleus</keyword>
<dbReference type="Pfam" id="PF02751">
    <property type="entry name" value="TFIIA_gamma_C"/>
    <property type="match status" value="1"/>
</dbReference>
<evidence type="ECO:0000256" key="2">
    <source>
        <dbReference type="ARBA" id="ARBA00023163"/>
    </source>
</evidence>
<reference evidence="5 6" key="1">
    <citation type="journal article" date="2020" name="IScience">
        <title>Genome Sequencing of the Endangered Kingdonia uniflora (Circaeasteraceae, Ranunculales) Reveals Potential Mechanisms of Evolutionary Specialization.</title>
        <authorList>
            <person name="Sun Y."/>
            <person name="Deng T."/>
            <person name="Zhang A."/>
            <person name="Moore M.J."/>
            <person name="Landis J.B."/>
            <person name="Lin N."/>
            <person name="Zhang H."/>
            <person name="Zhang X."/>
            <person name="Huang J."/>
            <person name="Zhang X."/>
            <person name="Sun H."/>
            <person name="Wang H."/>
        </authorList>
    </citation>
    <scope>NUCLEOTIDE SEQUENCE [LARGE SCALE GENOMIC DNA]</scope>
    <source>
        <strain evidence="5">TB1705</strain>
        <tissue evidence="5">Leaf</tissue>
    </source>
</reference>
<dbReference type="InterPro" id="IPR009088">
    <property type="entry name" value="TFIIA_b-brl"/>
</dbReference>
<dbReference type="PANTHER" id="PTHR10966">
    <property type="entry name" value="TRANSCRIPTION INITIATION FACTOR IIA SUBUNIT 2"/>
    <property type="match status" value="1"/>
</dbReference>
<keyword evidence="2" id="KW-0804">Transcription</keyword>
<dbReference type="CDD" id="cd10014">
    <property type="entry name" value="TFIIA_gamma_C"/>
    <property type="match status" value="1"/>
</dbReference>
<keyword evidence="6" id="KW-1185">Reference proteome</keyword>
<evidence type="ECO:0000313" key="5">
    <source>
        <dbReference type="EMBL" id="KAF6166749.1"/>
    </source>
</evidence>
<comment type="caution">
    <text evidence="5">The sequence shown here is derived from an EMBL/GenBank/DDBJ whole genome shotgun (WGS) entry which is preliminary data.</text>
</comment>
<dbReference type="OrthoDB" id="586585at2759"/>
<evidence type="ECO:0000259" key="4">
    <source>
        <dbReference type="Pfam" id="PF02751"/>
    </source>
</evidence>
<gene>
    <name evidence="5" type="ORF">GIB67_005625</name>
</gene>
<dbReference type="GO" id="GO:0006367">
    <property type="term" value="P:transcription initiation at RNA polymerase II promoter"/>
    <property type="evidence" value="ECO:0007669"/>
    <property type="project" value="InterPro"/>
</dbReference>
<organism evidence="5 6">
    <name type="scientific">Kingdonia uniflora</name>
    <dbReference type="NCBI Taxonomy" id="39325"/>
    <lineage>
        <taxon>Eukaryota</taxon>
        <taxon>Viridiplantae</taxon>
        <taxon>Streptophyta</taxon>
        <taxon>Embryophyta</taxon>
        <taxon>Tracheophyta</taxon>
        <taxon>Spermatophyta</taxon>
        <taxon>Magnoliopsida</taxon>
        <taxon>Ranunculales</taxon>
        <taxon>Circaeasteraceae</taxon>
        <taxon>Kingdonia</taxon>
    </lineage>
</organism>
<dbReference type="AlphaFoldDB" id="A0A7J7NHP2"/>
<dbReference type="Proteomes" id="UP000541444">
    <property type="component" value="Unassembled WGS sequence"/>
</dbReference>
<evidence type="ECO:0000256" key="3">
    <source>
        <dbReference type="ARBA" id="ARBA00023242"/>
    </source>
</evidence>
<name>A0A7J7NHP2_9MAGN</name>
<comment type="subcellular location">
    <subcellularLocation>
        <location evidence="1">Nucleus</location>
    </subcellularLocation>
</comment>
<dbReference type="EMBL" id="JACGCM010000779">
    <property type="protein sequence ID" value="KAF6166749.1"/>
    <property type="molecule type" value="Genomic_DNA"/>
</dbReference>